<dbReference type="InterPro" id="IPR045096">
    <property type="entry name" value="EDR2-like"/>
</dbReference>
<feature type="region of interest" description="Disordered" evidence="1">
    <location>
        <begin position="719"/>
        <end position="741"/>
    </location>
</feature>
<dbReference type="EMBL" id="CAKOGP040001792">
    <property type="protein sequence ID" value="CAJ1951866.1"/>
    <property type="molecule type" value="Genomic_DNA"/>
</dbReference>
<proteinExistence type="predicted"/>
<dbReference type="Pfam" id="PF07059">
    <property type="entry name" value="EDR2_C"/>
    <property type="match status" value="1"/>
</dbReference>
<evidence type="ECO:0000313" key="4">
    <source>
        <dbReference type="Proteomes" id="UP001295423"/>
    </source>
</evidence>
<reference evidence="3" key="1">
    <citation type="submission" date="2023-08" db="EMBL/GenBank/DDBJ databases">
        <authorList>
            <person name="Audoor S."/>
            <person name="Bilcke G."/>
        </authorList>
    </citation>
    <scope>NUCLEOTIDE SEQUENCE</scope>
</reference>
<dbReference type="PANTHER" id="PTHR12136:SF41">
    <property type="entry name" value="PLECKSTRIN HOMOLOGY (PH) AND LIPID-BINDING START DOMAINS-CONTAINING PROTEIN"/>
    <property type="match status" value="1"/>
</dbReference>
<sequence>MTQMDDSNFDSPLLKALLEKRVQAQIIDVDYYRIGGGLAVETDYIIRVTPTKDPFRGPQFESFNLSKTYSAFRSFGHQLKSAAAFVANKENLSTSDCRLVQYCETVIHLVETQRVTYLGKVNYGYVRGLAKKRSLLIDQVLAATLNFFPENLNDEFHAEIANTIQTFFLSDHCMEESSYHGPPSSPVATPSVEESKTSENQFTFDSPAKIIHGVGNAVGGVVGGAVGNVIAVGDFLKSSIIGDETPRNGDAQSPMNVTITSTAHTLRSPVVPYTRKSRRRLEVRALDEDELKQVGTEANLLVDDDRAPVEMVPSYSHPVSNYSSTGSRIGDLLDTNPFVFLLIGMAAAHMVKKATTFTVSMDLDILLLLTWAAFCIGLHTPRPLVSGVDKSNKPSSAVKVRPQLRRGPERSGRTLLRMAMVSTPDNNSRHHSFTSEQQIQSIREEEADSNAMLVSIQPPLPKFPDGAELGSKLNCWSEPVHTEFQVRGAKYLEDRKKISSEPFLFPIRAVDLFLTDACPQNAGTNPRILGGELRKVPTFLLNFRLPWGVLLAYFEIPERFVPFVLAGHDPDFDESALPSMDDFSASDRCVARFLQGSVNHKNTTLKIVPSVVEGPWVVKSVVGGKPAIIGNKMPVSYYYQKAEGDKALYLEADFDIVASSAARGILSCVRSYTQVLTLDLGFVVQGNGEDELPEQMLVGVRLHGIDPLTAPPYPSPNDLFSIQSAGASDDEDDDSGISSTI</sequence>
<evidence type="ECO:0000256" key="1">
    <source>
        <dbReference type="SAM" id="MobiDB-lite"/>
    </source>
</evidence>
<feature type="domain" description="Protein ENHANCED DISEASE RESISTANCE 2 C-terminal" evidence="2">
    <location>
        <begin position="476"/>
        <end position="706"/>
    </location>
</feature>
<dbReference type="InterPro" id="IPR009769">
    <property type="entry name" value="EDR2_C"/>
</dbReference>
<feature type="region of interest" description="Disordered" evidence="1">
    <location>
        <begin position="387"/>
        <end position="409"/>
    </location>
</feature>
<protein>
    <recommendedName>
        <fullName evidence="2">Protein ENHANCED DISEASE RESISTANCE 2 C-terminal domain-containing protein</fullName>
    </recommendedName>
</protein>
<keyword evidence="4" id="KW-1185">Reference proteome</keyword>
<accession>A0AAD2FSP8</accession>
<comment type="caution">
    <text evidence="3">The sequence shown here is derived from an EMBL/GenBank/DDBJ whole genome shotgun (WGS) entry which is preliminary data.</text>
</comment>
<dbReference type="Proteomes" id="UP001295423">
    <property type="component" value="Unassembled WGS sequence"/>
</dbReference>
<dbReference type="PANTHER" id="PTHR12136">
    <property type="entry name" value="ENHANCED DISEASE RESISTANCE-RELATED"/>
    <property type="match status" value="1"/>
</dbReference>
<organism evidence="3 4">
    <name type="scientific">Cylindrotheca closterium</name>
    <dbReference type="NCBI Taxonomy" id="2856"/>
    <lineage>
        <taxon>Eukaryota</taxon>
        <taxon>Sar</taxon>
        <taxon>Stramenopiles</taxon>
        <taxon>Ochrophyta</taxon>
        <taxon>Bacillariophyta</taxon>
        <taxon>Bacillariophyceae</taxon>
        <taxon>Bacillariophycidae</taxon>
        <taxon>Bacillariales</taxon>
        <taxon>Bacillariaceae</taxon>
        <taxon>Cylindrotheca</taxon>
    </lineage>
</organism>
<dbReference type="AlphaFoldDB" id="A0AAD2FSP8"/>
<gene>
    <name evidence="3" type="ORF">CYCCA115_LOCUS13277</name>
</gene>
<evidence type="ECO:0000259" key="2">
    <source>
        <dbReference type="Pfam" id="PF07059"/>
    </source>
</evidence>
<evidence type="ECO:0000313" key="3">
    <source>
        <dbReference type="EMBL" id="CAJ1951866.1"/>
    </source>
</evidence>
<name>A0AAD2FSP8_9STRA</name>